<gene>
    <name evidence="1" type="ORF">ED312_06875</name>
</gene>
<protein>
    <submittedName>
        <fullName evidence="1">Uncharacterized protein</fullName>
    </submittedName>
</protein>
<organism evidence="1 2">
    <name type="scientific">Sinomicrobium pectinilyticum</name>
    <dbReference type="NCBI Taxonomy" id="1084421"/>
    <lineage>
        <taxon>Bacteria</taxon>
        <taxon>Pseudomonadati</taxon>
        <taxon>Bacteroidota</taxon>
        <taxon>Flavobacteriia</taxon>
        <taxon>Flavobacteriales</taxon>
        <taxon>Flavobacteriaceae</taxon>
        <taxon>Sinomicrobium</taxon>
    </lineage>
</organism>
<keyword evidence="2" id="KW-1185">Reference proteome</keyword>
<name>A0A3N0EQ81_SINP1</name>
<sequence length="131" mass="15408">MDSQHLRDLFKYLMQNEGLTDEIKKGFLLCLLGSNRPLHEMLSPNLTDQSHAMENHFDGMSYVPFSYEDFEKTRNRLITAVKESLTKEDKDIFGLQELTPGDWSVYDFERFPAVLWKLQNLHKLKNNDPLK</sequence>
<comment type="caution">
    <text evidence="1">The sequence shown here is derived from an EMBL/GenBank/DDBJ whole genome shotgun (WGS) entry which is preliminary data.</text>
</comment>
<reference evidence="1 2" key="1">
    <citation type="submission" date="2018-10" db="EMBL/GenBank/DDBJ databases">
        <title>Sinomicrobium pectinilyticum sp. nov., a pectinase-producing bacterium isolated from alkaline and saline soil, and emended description of the genus Sinomicrobium.</title>
        <authorList>
            <person name="Cheng B."/>
            <person name="Li C."/>
            <person name="Lai Q."/>
            <person name="Du M."/>
            <person name="Shao Z."/>
            <person name="Xu P."/>
            <person name="Yang C."/>
        </authorList>
    </citation>
    <scope>NUCLEOTIDE SEQUENCE [LARGE SCALE GENOMIC DNA]</scope>
    <source>
        <strain evidence="1 2">5DNS001</strain>
    </source>
</reference>
<dbReference type="EMBL" id="RJTM01000035">
    <property type="protein sequence ID" value="RNL89839.1"/>
    <property type="molecule type" value="Genomic_DNA"/>
</dbReference>
<dbReference type="Proteomes" id="UP000267469">
    <property type="component" value="Unassembled WGS sequence"/>
</dbReference>
<accession>A0A3N0EQ81</accession>
<proteinExistence type="predicted"/>
<dbReference type="AlphaFoldDB" id="A0A3N0EQ81"/>
<evidence type="ECO:0000313" key="1">
    <source>
        <dbReference type="EMBL" id="RNL89839.1"/>
    </source>
</evidence>
<evidence type="ECO:0000313" key="2">
    <source>
        <dbReference type="Proteomes" id="UP000267469"/>
    </source>
</evidence>